<dbReference type="AlphaFoldDB" id="W0F6P9"/>
<dbReference type="HOGENOM" id="CLU_3236641_0_0_10"/>
<accession>W0F6P9</accession>
<evidence type="ECO:0000313" key="1">
    <source>
        <dbReference type="EMBL" id="AHF17503.1"/>
    </source>
</evidence>
<dbReference type="STRING" id="929713.NIASO_08910"/>
<organism evidence="1 2">
    <name type="scientific">Niabella soli DSM 19437</name>
    <dbReference type="NCBI Taxonomy" id="929713"/>
    <lineage>
        <taxon>Bacteria</taxon>
        <taxon>Pseudomonadati</taxon>
        <taxon>Bacteroidota</taxon>
        <taxon>Chitinophagia</taxon>
        <taxon>Chitinophagales</taxon>
        <taxon>Chitinophagaceae</taxon>
        <taxon>Niabella</taxon>
    </lineage>
</organism>
<dbReference type="Proteomes" id="UP000003586">
    <property type="component" value="Chromosome"/>
</dbReference>
<sequence>MAKFFLGNVAPVPVLRWGLRGAKTPAPRHNTNNGENKFIFFFS</sequence>
<reference evidence="1 2" key="1">
    <citation type="submission" date="2013-12" db="EMBL/GenBank/DDBJ databases">
        <authorList>
            <consortium name="DOE Joint Genome Institute"/>
            <person name="Eisen J."/>
            <person name="Huntemann M."/>
            <person name="Han J."/>
            <person name="Chen A."/>
            <person name="Kyrpides N."/>
            <person name="Mavromatis K."/>
            <person name="Markowitz V."/>
            <person name="Palaniappan K."/>
            <person name="Ivanova N."/>
            <person name="Schaumberg A."/>
            <person name="Pati A."/>
            <person name="Liolios K."/>
            <person name="Nordberg H.P."/>
            <person name="Cantor M.N."/>
            <person name="Hua S.X."/>
            <person name="Woyke T."/>
        </authorList>
    </citation>
    <scope>NUCLEOTIDE SEQUENCE [LARGE SCALE GENOMIC DNA]</scope>
    <source>
        <strain evidence="2">DSM 19437</strain>
    </source>
</reference>
<gene>
    <name evidence="1" type="ORF">NIASO_08910</name>
</gene>
<name>W0F6P9_9BACT</name>
<dbReference type="KEGG" id="nso:NIASO_08910"/>
<proteinExistence type="predicted"/>
<protein>
    <submittedName>
        <fullName evidence="1">Uncharacterized protein</fullName>
    </submittedName>
</protein>
<evidence type="ECO:0000313" key="2">
    <source>
        <dbReference type="Proteomes" id="UP000003586"/>
    </source>
</evidence>
<dbReference type="EMBL" id="CP007035">
    <property type="protein sequence ID" value="AHF17503.1"/>
    <property type="molecule type" value="Genomic_DNA"/>
</dbReference>
<keyword evidence="2" id="KW-1185">Reference proteome</keyword>